<dbReference type="AlphaFoldDB" id="A0AB39NF21"/>
<proteinExistence type="predicted"/>
<organism evidence="2">
    <name type="scientific">Streptomyces sp. R11</name>
    <dbReference type="NCBI Taxonomy" id="3238625"/>
    <lineage>
        <taxon>Bacteria</taxon>
        <taxon>Bacillati</taxon>
        <taxon>Actinomycetota</taxon>
        <taxon>Actinomycetes</taxon>
        <taxon>Kitasatosporales</taxon>
        <taxon>Streptomycetaceae</taxon>
        <taxon>Streptomyces</taxon>
    </lineage>
</organism>
<dbReference type="RefSeq" id="WP_369275947.1">
    <property type="nucleotide sequence ID" value="NZ_CP163432.1"/>
</dbReference>
<gene>
    <name evidence="2" type="ORF">AB5J55_43875</name>
</gene>
<dbReference type="InterPro" id="IPR011990">
    <property type="entry name" value="TPR-like_helical_dom_sf"/>
</dbReference>
<sequence length="108" mass="11451">MANDPANSPYGPPRSSGEDPQLVEPALPLGSAGLTDLEEAVALVRGKPFGGRSLPWAEPYQQEMITRIVDVAHTMAAYRAEASPHRNLSAVRQAVAIGLDVDDTAELS</sequence>
<accession>A0AB39NF21</accession>
<feature type="region of interest" description="Disordered" evidence="1">
    <location>
        <begin position="1"/>
        <end position="28"/>
    </location>
</feature>
<name>A0AB39NF21_9ACTN</name>
<reference evidence="2" key="1">
    <citation type="submission" date="2024-07" db="EMBL/GenBank/DDBJ databases">
        <authorList>
            <person name="Yu S.T."/>
        </authorList>
    </citation>
    <scope>NUCLEOTIDE SEQUENCE</scope>
    <source>
        <strain evidence="2">R11</strain>
    </source>
</reference>
<protein>
    <submittedName>
        <fullName evidence="2">Uncharacterized protein</fullName>
    </submittedName>
</protein>
<dbReference type="EMBL" id="CP163432">
    <property type="protein sequence ID" value="XDQ16023.1"/>
    <property type="molecule type" value="Genomic_DNA"/>
</dbReference>
<dbReference type="Gene3D" id="1.25.40.10">
    <property type="entry name" value="Tetratricopeptide repeat domain"/>
    <property type="match status" value="1"/>
</dbReference>
<evidence type="ECO:0000256" key="1">
    <source>
        <dbReference type="SAM" id="MobiDB-lite"/>
    </source>
</evidence>
<evidence type="ECO:0000313" key="2">
    <source>
        <dbReference type="EMBL" id="XDQ16023.1"/>
    </source>
</evidence>